<feature type="region of interest" description="Disordered" evidence="1">
    <location>
        <begin position="155"/>
        <end position="187"/>
    </location>
</feature>
<dbReference type="Proteomes" id="UP000632063">
    <property type="component" value="Unassembled WGS sequence"/>
</dbReference>
<evidence type="ECO:0000313" key="3">
    <source>
        <dbReference type="Proteomes" id="UP000632063"/>
    </source>
</evidence>
<reference evidence="3" key="1">
    <citation type="submission" date="2020-09" db="EMBL/GenBank/DDBJ databases">
        <title>The genome sequence of strain Labrenzia suaedae 4C16A.</title>
        <authorList>
            <person name="Liu Y."/>
        </authorList>
    </citation>
    <scope>NUCLEOTIDE SEQUENCE [LARGE SCALE GENOMIC DNA]</scope>
    <source>
        <strain evidence="3">4C16A</strain>
    </source>
</reference>
<keyword evidence="3" id="KW-1185">Reference proteome</keyword>
<accession>A0ABR9CTB8</accession>
<feature type="compositionally biased region" description="Basic and acidic residues" evidence="1">
    <location>
        <begin position="156"/>
        <end position="166"/>
    </location>
</feature>
<evidence type="ECO:0008006" key="4">
    <source>
        <dbReference type="Google" id="ProtNLM"/>
    </source>
</evidence>
<protein>
    <recommendedName>
        <fullName evidence="4">DUF2125 domain-containing protein</fullName>
    </recommendedName>
</protein>
<evidence type="ECO:0000313" key="2">
    <source>
        <dbReference type="EMBL" id="MBD8894097.1"/>
    </source>
</evidence>
<evidence type="ECO:0000256" key="1">
    <source>
        <dbReference type="SAM" id="MobiDB-lite"/>
    </source>
</evidence>
<name>A0ABR9CTB8_9HYPH</name>
<comment type="caution">
    <text evidence="2">The sequence shown here is derived from an EMBL/GenBank/DDBJ whole genome shotgun (WGS) entry which is preliminary data.</text>
</comment>
<dbReference type="RefSeq" id="WP_192150722.1">
    <property type="nucleotide sequence ID" value="NZ_JACYXI010000020.1"/>
</dbReference>
<gene>
    <name evidence="2" type="ORF">IG616_21335</name>
</gene>
<proteinExistence type="predicted"/>
<dbReference type="EMBL" id="JACYXI010000020">
    <property type="protein sequence ID" value="MBD8894097.1"/>
    <property type="molecule type" value="Genomic_DNA"/>
</dbReference>
<sequence length="759" mass="79338">MAIPAWSGTADARFPCLIRYGAPFTALALFFTFTPAAYAQDTDRPAAGNGATAILQGWTQELNAIDGITASFKAVTPGDLNRSASLQGGKISFNFSDFPWIADHGGATLGKLSVSISFDEIDFAGLRQSGGMIEADTIAIPGSFDISMRVETASEAPKKISADSKDVAGTGKQPEPDAGSPISGKTPSLSAEARVLVPSTMEASYQDVLIEDFSIPAALPAKPEGESSAIATARQWLAAFRQVQVARAFISEVTSNSTTRDAGSSSSVYNDILLLDLKDGRIAEEAVSNFRVIQENPDQDGQPQRVDLNGGTATVRGLDIAPLAMLLGGPEEPGRTTLLDREELLDLTFSADGTTGSIDSVMLEDISLTDTSKANLVQIASRAEKGEDLTEDEIGTAVLLDLGKFALGRMEMNGLSADSEEGTAQLRRFLLKGLSGSGLAEVSIDGLQVQAKDGASPAPAPDAKDTDAAPSAAGVFLDHAGIFRIGFPSSTALSVLGTVDEPTPSQIRDAMPTIGKIIVSALEVTVPETEGDAAKSTIRLNLAELLQGGFTSKIPTRSSFVIDGLSVPATQVTDPGLRKILDDLGIEELEFNQAFSAAWNPSTEDLTLSNLTVELRGGGKATLSLELGKVPALLFTSPELAQVALAGATIKSGRLRVTGEELISALLSDQAQETQLTEDQLADGFAEALRGEIGPLAGTRFGEDLIKGFRSFLTNPDELSVVMEPKTPVGVAELLALAVTSPASIPDRLEAKVVSGAAK</sequence>
<organism evidence="2 3">
    <name type="scientific">Roseibium litorale</name>
    <dbReference type="NCBI Taxonomy" id="2803841"/>
    <lineage>
        <taxon>Bacteria</taxon>
        <taxon>Pseudomonadati</taxon>
        <taxon>Pseudomonadota</taxon>
        <taxon>Alphaproteobacteria</taxon>
        <taxon>Hyphomicrobiales</taxon>
        <taxon>Stappiaceae</taxon>
        <taxon>Roseibium</taxon>
    </lineage>
</organism>
<reference evidence="2 3" key="2">
    <citation type="journal article" date="2021" name="Int. J. Syst. Evol. Microbiol.">
        <title>Roseibium litorale sp. nov., isolated from a tidal flat sediment and proposal for the reclassification of Labrenzia polysiphoniae as Roseibium polysiphoniae comb. nov.</title>
        <authorList>
            <person name="Liu Y."/>
            <person name="Pei T."/>
            <person name="Du J."/>
            <person name="Chao M."/>
            <person name="Deng M.R."/>
            <person name="Zhu H."/>
        </authorList>
    </citation>
    <scope>NUCLEOTIDE SEQUENCE [LARGE SCALE GENOMIC DNA]</scope>
    <source>
        <strain evidence="2 3">4C16A</strain>
    </source>
</reference>